<evidence type="ECO:0000313" key="2">
    <source>
        <dbReference type="EMBL" id="AUB35162.1"/>
    </source>
</evidence>
<keyword evidence="1" id="KW-0812">Transmembrane</keyword>
<dbReference type="EMBL" id="CP024785">
    <property type="protein sequence ID" value="AUB35162.1"/>
    <property type="molecule type" value="Genomic_DNA"/>
</dbReference>
<accession>A0A2K8SI80</accession>
<dbReference type="Proteomes" id="UP000232003">
    <property type="component" value="Chromosome"/>
</dbReference>
<sequence>MFAVRYSYGVEGADHRRYFDITPLILLAGIAFVIMRFIGLGTGDQALYIFGGIAAAVFLGLSRLLYNLPPEDRRIR</sequence>
<organism evidence="2 3">
    <name type="scientific">Nostoc flagelliforme CCNUN1</name>
    <dbReference type="NCBI Taxonomy" id="2038116"/>
    <lineage>
        <taxon>Bacteria</taxon>
        <taxon>Bacillati</taxon>
        <taxon>Cyanobacteriota</taxon>
        <taxon>Cyanophyceae</taxon>
        <taxon>Nostocales</taxon>
        <taxon>Nostocaceae</taxon>
        <taxon>Nostoc</taxon>
    </lineage>
</organism>
<dbReference type="AlphaFoldDB" id="A0A2K8SI80"/>
<gene>
    <name evidence="2" type="ORF">COO91_01027</name>
</gene>
<dbReference type="KEGG" id="nfl:COO91_01027"/>
<reference evidence="2 3" key="1">
    <citation type="submission" date="2017-11" db="EMBL/GenBank/DDBJ databases">
        <title>Complete genome of a free-living desiccation-tolerant cyanobacterium and its photosynthetic adaptation to extreme terrestrial habitat.</title>
        <authorList>
            <person name="Shang J."/>
        </authorList>
    </citation>
    <scope>NUCLEOTIDE SEQUENCE [LARGE SCALE GENOMIC DNA]</scope>
    <source>
        <strain evidence="2 3">CCNUN1</strain>
    </source>
</reference>
<evidence type="ECO:0000313" key="3">
    <source>
        <dbReference type="Proteomes" id="UP000232003"/>
    </source>
</evidence>
<feature type="transmembrane region" description="Helical" evidence="1">
    <location>
        <begin position="21"/>
        <end position="40"/>
    </location>
</feature>
<evidence type="ECO:0000256" key="1">
    <source>
        <dbReference type="SAM" id="Phobius"/>
    </source>
</evidence>
<keyword evidence="3" id="KW-1185">Reference proteome</keyword>
<feature type="transmembrane region" description="Helical" evidence="1">
    <location>
        <begin position="46"/>
        <end position="66"/>
    </location>
</feature>
<protein>
    <submittedName>
        <fullName evidence="2">Putative ATPase, archaeal AAA+ ATPase superfamily</fullName>
    </submittedName>
</protein>
<proteinExistence type="predicted"/>
<name>A0A2K8SI80_9NOSO</name>
<keyword evidence="1" id="KW-1133">Transmembrane helix</keyword>
<keyword evidence="1" id="KW-0472">Membrane</keyword>